<gene>
    <name evidence="1" type="ORF">RFI_15658</name>
</gene>
<reference evidence="1 2" key="1">
    <citation type="journal article" date="2013" name="Curr. Biol.">
        <title>The Genome of the Foraminiferan Reticulomyxa filosa.</title>
        <authorList>
            <person name="Glockner G."/>
            <person name="Hulsmann N."/>
            <person name="Schleicher M."/>
            <person name="Noegel A.A."/>
            <person name="Eichinger L."/>
            <person name="Gallinger C."/>
            <person name="Pawlowski J."/>
            <person name="Sierra R."/>
            <person name="Euteneuer U."/>
            <person name="Pillet L."/>
            <person name="Moustafa A."/>
            <person name="Platzer M."/>
            <person name="Groth M."/>
            <person name="Szafranski K."/>
            <person name="Schliwa M."/>
        </authorList>
    </citation>
    <scope>NUCLEOTIDE SEQUENCE [LARGE SCALE GENOMIC DNA]</scope>
</reference>
<accession>X6N720</accession>
<dbReference type="Proteomes" id="UP000023152">
    <property type="component" value="Unassembled WGS sequence"/>
</dbReference>
<dbReference type="EMBL" id="ASPP01011519">
    <property type="protein sequence ID" value="ETO21544.1"/>
    <property type="molecule type" value="Genomic_DNA"/>
</dbReference>
<sequence length="107" mass="12811">KKKEEKKKKKKKKKKQYRLGEYDKCYAHISNFRKKESNRIDVMTNEIASLISLSKASTAVTEYQVIPCFILSLLYCKKKKKKKQKILQTQMGFIERYGKVEQLRFRV</sequence>
<protein>
    <submittedName>
        <fullName evidence="1">Uncharacterized protein</fullName>
    </submittedName>
</protein>
<evidence type="ECO:0000313" key="1">
    <source>
        <dbReference type="EMBL" id="ETO21544.1"/>
    </source>
</evidence>
<feature type="non-terminal residue" evidence="1">
    <location>
        <position position="1"/>
    </location>
</feature>
<organism evidence="1 2">
    <name type="scientific">Reticulomyxa filosa</name>
    <dbReference type="NCBI Taxonomy" id="46433"/>
    <lineage>
        <taxon>Eukaryota</taxon>
        <taxon>Sar</taxon>
        <taxon>Rhizaria</taxon>
        <taxon>Retaria</taxon>
        <taxon>Foraminifera</taxon>
        <taxon>Monothalamids</taxon>
        <taxon>Reticulomyxidae</taxon>
        <taxon>Reticulomyxa</taxon>
    </lineage>
</organism>
<name>X6N720_RETFI</name>
<keyword evidence="2" id="KW-1185">Reference proteome</keyword>
<dbReference type="AlphaFoldDB" id="X6N720"/>
<proteinExistence type="predicted"/>
<evidence type="ECO:0000313" key="2">
    <source>
        <dbReference type="Proteomes" id="UP000023152"/>
    </source>
</evidence>
<comment type="caution">
    <text evidence="1">The sequence shown here is derived from an EMBL/GenBank/DDBJ whole genome shotgun (WGS) entry which is preliminary data.</text>
</comment>